<name>A0A918N185_9ALTE</name>
<proteinExistence type="predicted"/>
<accession>A0A918N185</accession>
<dbReference type="Pfam" id="PF13419">
    <property type="entry name" value="HAD_2"/>
    <property type="match status" value="1"/>
</dbReference>
<dbReference type="EMBL" id="BMXP01000009">
    <property type="protein sequence ID" value="GGW93251.1"/>
    <property type="molecule type" value="Genomic_DNA"/>
</dbReference>
<dbReference type="Proteomes" id="UP000631300">
    <property type="component" value="Unassembled WGS sequence"/>
</dbReference>
<protein>
    <submittedName>
        <fullName evidence="1">Haloacid dehalogenase</fullName>
    </submittedName>
</protein>
<reference evidence="1" key="2">
    <citation type="submission" date="2020-09" db="EMBL/GenBank/DDBJ databases">
        <authorList>
            <person name="Sun Q."/>
            <person name="Kim S."/>
        </authorList>
    </citation>
    <scope>NUCLEOTIDE SEQUENCE</scope>
    <source>
        <strain evidence="1">KCTC 22164</strain>
    </source>
</reference>
<dbReference type="RefSeq" id="WP_189407808.1">
    <property type="nucleotide sequence ID" value="NZ_BMXP01000009.1"/>
</dbReference>
<dbReference type="SFLD" id="SFLDG01129">
    <property type="entry name" value="C1.5:_HAD__Beta-PGM__Phosphata"/>
    <property type="match status" value="1"/>
</dbReference>
<dbReference type="InterPro" id="IPR041492">
    <property type="entry name" value="HAD_2"/>
</dbReference>
<dbReference type="NCBIfam" id="TIGR01509">
    <property type="entry name" value="HAD-SF-IA-v3"/>
    <property type="match status" value="1"/>
</dbReference>
<dbReference type="InterPro" id="IPR036412">
    <property type="entry name" value="HAD-like_sf"/>
</dbReference>
<comment type="caution">
    <text evidence="1">The sequence shown here is derived from an EMBL/GenBank/DDBJ whole genome shotgun (WGS) entry which is preliminary data.</text>
</comment>
<dbReference type="Gene3D" id="3.40.50.1000">
    <property type="entry name" value="HAD superfamily/HAD-like"/>
    <property type="match status" value="1"/>
</dbReference>
<dbReference type="SUPFAM" id="SSF56784">
    <property type="entry name" value="HAD-like"/>
    <property type="match status" value="1"/>
</dbReference>
<evidence type="ECO:0000313" key="2">
    <source>
        <dbReference type="Proteomes" id="UP000631300"/>
    </source>
</evidence>
<gene>
    <name evidence="1" type="ORF">GCM10007391_29450</name>
</gene>
<reference evidence="1" key="1">
    <citation type="journal article" date="2014" name="Int. J. Syst. Evol. Microbiol.">
        <title>Complete genome sequence of Corynebacterium casei LMG S-19264T (=DSM 44701T), isolated from a smear-ripened cheese.</title>
        <authorList>
            <consortium name="US DOE Joint Genome Institute (JGI-PGF)"/>
            <person name="Walter F."/>
            <person name="Albersmeier A."/>
            <person name="Kalinowski J."/>
            <person name="Ruckert C."/>
        </authorList>
    </citation>
    <scope>NUCLEOTIDE SEQUENCE</scope>
    <source>
        <strain evidence="1">KCTC 22164</strain>
    </source>
</reference>
<dbReference type="PANTHER" id="PTHR18901:SF38">
    <property type="entry name" value="PSEUDOURIDINE-5'-PHOSPHATASE"/>
    <property type="match status" value="1"/>
</dbReference>
<organism evidence="1 2">
    <name type="scientific">Alteromonas halophila</name>
    <dbReference type="NCBI Taxonomy" id="516698"/>
    <lineage>
        <taxon>Bacteria</taxon>
        <taxon>Pseudomonadati</taxon>
        <taxon>Pseudomonadota</taxon>
        <taxon>Gammaproteobacteria</taxon>
        <taxon>Alteromonadales</taxon>
        <taxon>Alteromonadaceae</taxon>
        <taxon>Alteromonas/Salinimonas group</taxon>
        <taxon>Alteromonas</taxon>
    </lineage>
</organism>
<keyword evidence="2" id="KW-1185">Reference proteome</keyword>
<dbReference type="InterPro" id="IPR006439">
    <property type="entry name" value="HAD-SF_hydro_IA"/>
</dbReference>
<sequence>MSGTDHIIFDCDGVLIDSEVLSLQVWQELLARHAITLDADYFSQHFLGRSFEYVKHRVKQDFALDVSPELAAAFAERLKEVFTSELTVTPFLLDVLPNLAVPYSLATSSSPERTRNALAVTGLDAFFGDDQVFTSSLVKHGKPAPDLFLYVAATRDLAPENCLVIEDSKPGLQAAQRANMQWLHYTGGSHLHGIKSDDSQSLSDWREFARAFPHLLNSTD</sequence>
<dbReference type="InterPro" id="IPR023214">
    <property type="entry name" value="HAD_sf"/>
</dbReference>
<dbReference type="InterPro" id="IPR023198">
    <property type="entry name" value="PGP-like_dom2"/>
</dbReference>
<evidence type="ECO:0000313" key="1">
    <source>
        <dbReference type="EMBL" id="GGW93251.1"/>
    </source>
</evidence>
<dbReference type="Gene3D" id="1.10.150.240">
    <property type="entry name" value="Putative phosphatase, domain 2"/>
    <property type="match status" value="1"/>
</dbReference>
<dbReference type="AlphaFoldDB" id="A0A918N185"/>
<dbReference type="SFLD" id="SFLDS00003">
    <property type="entry name" value="Haloacid_Dehalogenase"/>
    <property type="match status" value="1"/>
</dbReference>
<dbReference type="PANTHER" id="PTHR18901">
    <property type="entry name" value="2-DEOXYGLUCOSE-6-PHOSPHATE PHOSPHATASE 2"/>
    <property type="match status" value="1"/>
</dbReference>